<keyword evidence="1" id="KW-0479">Metal-binding</keyword>
<dbReference type="InterPro" id="IPR030394">
    <property type="entry name" value="G_HFLX_dom"/>
</dbReference>
<dbReference type="EMBL" id="FNUE01000001">
    <property type="protein sequence ID" value="SEE01739.1"/>
    <property type="molecule type" value="Genomic_DNA"/>
</dbReference>
<keyword evidence="5" id="KW-0963">Cytoplasm</keyword>
<gene>
    <name evidence="5" type="primary">hflX</name>
    <name evidence="7" type="ORF">SAMN05444353_0367</name>
</gene>
<evidence type="ECO:0000256" key="2">
    <source>
        <dbReference type="ARBA" id="ARBA00022741"/>
    </source>
</evidence>
<sequence length="403" mass="46621">MIDQKEAISEKAVLIGVITQQQDETKSTEYLDELEFLTETAGGVVVKRFVQKMERPNPKTFLGAGKLEDVKQYIQSNMIGTAIFDDELSPAQLRNIEKILDCKILDRTNLILDIFAQRAQTSSAKTQVELAQSEYLLPRLTRLWTHLDKQKGGIGMRGPGETEIETDRRIIRDKITLLKKRLKTIDKQMAVQRKNRGKMVRVALVGYTNVGKSTLMNVISKSDVFAENKLFATLDTTVRKVVIKNIPFLMTDTVGFIRKLPTQLVESFKSTLDEVREADLLLHVVDISHPNFEDHIASVNSILTDIKCADKPTLMVFNKIDAYEHETIKEDDLETERGKEHYTLQDWKKTWMNDKEVESIFISALNKENLEDFKEKTYEEVKKIHIQRFPYNDFLYYEYKEEE</sequence>
<proteinExistence type="inferred from homology"/>
<accession>A0A1H5FEE9</accession>
<dbReference type="InterPro" id="IPR027417">
    <property type="entry name" value="P-loop_NTPase"/>
</dbReference>
<dbReference type="SUPFAM" id="SSF52540">
    <property type="entry name" value="P-loop containing nucleoside triphosphate hydrolases"/>
    <property type="match status" value="1"/>
</dbReference>
<dbReference type="Proteomes" id="UP000183071">
    <property type="component" value="Unassembled WGS sequence"/>
</dbReference>
<dbReference type="CDD" id="cd01878">
    <property type="entry name" value="HflX"/>
    <property type="match status" value="1"/>
</dbReference>
<evidence type="ECO:0000256" key="5">
    <source>
        <dbReference type="HAMAP-Rule" id="MF_00900"/>
    </source>
</evidence>
<dbReference type="PROSITE" id="PS51705">
    <property type="entry name" value="G_HFLX"/>
    <property type="match status" value="1"/>
</dbReference>
<dbReference type="InterPro" id="IPR042108">
    <property type="entry name" value="GTPase_HflX_N_sf"/>
</dbReference>
<dbReference type="InterPro" id="IPR025121">
    <property type="entry name" value="GTPase_HflX_N"/>
</dbReference>
<comment type="subunit">
    <text evidence="5">Monomer. Associates with the 50S ribosomal subunit.</text>
</comment>
<dbReference type="InterPro" id="IPR006073">
    <property type="entry name" value="GTP-bd"/>
</dbReference>
<keyword evidence="2 5" id="KW-0547">Nucleotide-binding</keyword>
<dbReference type="Pfam" id="PF13167">
    <property type="entry name" value="GTP-bdg_N"/>
    <property type="match status" value="1"/>
</dbReference>
<reference evidence="7 8" key="1">
    <citation type="submission" date="2016-10" db="EMBL/GenBank/DDBJ databases">
        <authorList>
            <person name="Varghese N."/>
            <person name="Submissions S."/>
        </authorList>
    </citation>
    <scope>NUCLEOTIDE SEQUENCE [LARGE SCALE GENOMIC DNA]</scope>
    <source>
        <strain evidence="7 8">DSW-5</strain>
    </source>
</reference>
<keyword evidence="8" id="KW-1185">Reference proteome</keyword>
<dbReference type="PIRSF" id="PIRSF006809">
    <property type="entry name" value="GTP-binding_hflX_prd"/>
    <property type="match status" value="1"/>
</dbReference>
<organism evidence="7 8">
    <name type="scientific">Polaribacter dokdonensis DSW-5</name>
    <dbReference type="NCBI Taxonomy" id="1300348"/>
    <lineage>
        <taxon>Bacteria</taxon>
        <taxon>Pseudomonadati</taxon>
        <taxon>Bacteroidota</taxon>
        <taxon>Flavobacteriia</taxon>
        <taxon>Flavobacteriales</taxon>
        <taxon>Flavobacteriaceae</taxon>
    </lineage>
</organism>
<dbReference type="InterPro" id="IPR005225">
    <property type="entry name" value="Small_GTP-bd"/>
</dbReference>
<feature type="domain" description="Hflx-type G" evidence="6">
    <location>
        <begin position="200"/>
        <end position="385"/>
    </location>
</feature>
<dbReference type="InterPro" id="IPR016496">
    <property type="entry name" value="GTPase_HflX"/>
</dbReference>
<evidence type="ECO:0000256" key="1">
    <source>
        <dbReference type="ARBA" id="ARBA00022723"/>
    </source>
</evidence>
<keyword evidence="4 5" id="KW-0342">GTP-binding</keyword>
<evidence type="ECO:0000313" key="8">
    <source>
        <dbReference type="Proteomes" id="UP000183071"/>
    </source>
</evidence>
<dbReference type="PANTHER" id="PTHR10229">
    <property type="entry name" value="GTP-BINDING PROTEIN HFLX"/>
    <property type="match status" value="1"/>
</dbReference>
<dbReference type="PRINTS" id="PR00326">
    <property type="entry name" value="GTP1OBG"/>
</dbReference>
<evidence type="ECO:0000256" key="3">
    <source>
        <dbReference type="ARBA" id="ARBA00022842"/>
    </source>
</evidence>
<dbReference type="HAMAP" id="MF_00900">
    <property type="entry name" value="GTPase_HflX"/>
    <property type="match status" value="1"/>
</dbReference>
<comment type="subcellular location">
    <subcellularLocation>
        <location evidence="5">Cytoplasm</location>
    </subcellularLocation>
    <text evidence="5">May associate with membranes.</text>
</comment>
<protein>
    <recommendedName>
        <fullName evidence="5">GTPase HflX</fullName>
    </recommendedName>
    <alternativeName>
        <fullName evidence="5">GTP-binding protein HflX</fullName>
    </alternativeName>
</protein>
<evidence type="ECO:0000313" key="7">
    <source>
        <dbReference type="EMBL" id="SEE01739.1"/>
    </source>
</evidence>
<dbReference type="PANTHER" id="PTHR10229:SF0">
    <property type="entry name" value="GTP-BINDING PROTEIN 6-RELATED"/>
    <property type="match status" value="1"/>
</dbReference>
<dbReference type="NCBIfam" id="TIGR00231">
    <property type="entry name" value="small_GTP"/>
    <property type="match status" value="1"/>
</dbReference>
<comment type="similarity">
    <text evidence="5">Belongs to the TRAFAC class OBG-HflX-like GTPase superfamily. HflX GTPase family.</text>
</comment>
<dbReference type="Gene3D" id="6.10.250.2860">
    <property type="match status" value="1"/>
</dbReference>
<name>A0A1H5FEE9_9FLAO</name>
<dbReference type="RefSeq" id="WP_053973990.1">
    <property type="nucleotide sequence ID" value="NZ_FNUE01000001.1"/>
</dbReference>
<dbReference type="Gene3D" id="3.40.50.300">
    <property type="entry name" value="P-loop containing nucleotide triphosphate hydrolases"/>
    <property type="match status" value="1"/>
</dbReference>
<evidence type="ECO:0000256" key="4">
    <source>
        <dbReference type="ARBA" id="ARBA00023134"/>
    </source>
</evidence>
<comment type="caution">
    <text evidence="7">The sequence shown here is derived from an EMBL/GenBank/DDBJ whole genome shotgun (WGS) entry which is preliminary data.</text>
</comment>
<dbReference type="Gene3D" id="3.40.50.11060">
    <property type="entry name" value="GTPase HflX, N-terminal domain"/>
    <property type="match status" value="1"/>
</dbReference>
<dbReference type="InterPro" id="IPR032305">
    <property type="entry name" value="GTP-bd_M"/>
</dbReference>
<dbReference type="Pfam" id="PF01926">
    <property type="entry name" value="MMR_HSR1"/>
    <property type="match status" value="1"/>
</dbReference>
<keyword evidence="3" id="KW-0460">Magnesium</keyword>
<dbReference type="Pfam" id="PF16360">
    <property type="entry name" value="GTP-bdg_M"/>
    <property type="match status" value="1"/>
</dbReference>
<dbReference type="NCBIfam" id="TIGR03156">
    <property type="entry name" value="GTP_HflX"/>
    <property type="match status" value="1"/>
</dbReference>
<comment type="function">
    <text evidence="5">GTPase that associates with the 50S ribosomal subunit and may have a role during protein synthesis or ribosome biogenesis.</text>
</comment>
<evidence type="ECO:0000259" key="6">
    <source>
        <dbReference type="PROSITE" id="PS51705"/>
    </source>
</evidence>